<dbReference type="EMBL" id="CAJVPP010000275">
    <property type="protein sequence ID" value="CAG8463897.1"/>
    <property type="molecule type" value="Genomic_DNA"/>
</dbReference>
<sequence length="164" mass="18272">MSSPFNKIPYVQYVKEFLIVNNSFDQESTATSPSTSIPQHNSHHFRDTSADSSDSDEFSTTPTTPTSTSPVLGILNNNNPPNLQRRASESIAEAIQFKKLPTRRYTIPGRMNPFGLIGGSENGNRVNKFWEVGREDSSVQVAMEVRKVSTKRKNKSPHSIGEED</sequence>
<organism evidence="2 3">
    <name type="scientific">Funneliformis mosseae</name>
    <name type="common">Endomycorrhizal fungus</name>
    <name type="synonym">Glomus mosseae</name>
    <dbReference type="NCBI Taxonomy" id="27381"/>
    <lineage>
        <taxon>Eukaryota</taxon>
        <taxon>Fungi</taxon>
        <taxon>Fungi incertae sedis</taxon>
        <taxon>Mucoromycota</taxon>
        <taxon>Glomeromycotina</taxon>
        <taxon>Glomeromycetes</taxon>
        <taxon>Glomerales</taxon>
        <taxon>Glomeraceae</taxon>
        <taxon>Funneliformis</taxon>
    </lineage>
</organism>
<evidence type="ECO:0000313" key="2">
    <source>
        <dbReference type="EMBL" id="CAG8463897.1"/>
    </source>
</evidence>
<feature type="region of interest" description="Disordered" evidence="1">
    <location>
        <begin position="27"/>
        <end position="84"/>
    </location>
</feature>
<dbReference type="Proteomes" id="UP000789375">
    <property type="component" value="Unassembled WGS sequence"/>
</dbReference>
<name>A0A9N8VXM0_FUNMO</name>
<accession>A0A9N8VXM0</accession>
<dbReference type="AlphaFoldDB" id="A0A9N8VXM0"/>
<feature type="compositionally biased region" description="Low complexity" evidence="1">
    <location>
        <begin position="58"/>
        <end position="83"/>
    </location>
</feature>
<evidence type="ECO:0000256" key="1">
    <source>
        <dbReference type="SAM" id="MobiDB-lite"/>
    </source>
</evidence>
<reference evidence="2" key="1">
    <citation type="submission" date="2021-06" db="EMBL/GenBank/DDBJ databases">
        <authorList>
            <person name="Kallberg Y."/>
            <person name="Tangrot J."/>
            <person name="Rosling A."/>
        </authorList>
    </citation>
    <scope>NUCLEOTIDE SEQUENCE</scope>
    <source>
        <strain evidence="2">87-6 pot B 2015</strain>
    </source>
</reference>
<keyword evidence="3" id="KW-1185">Reference proteome</keyword>
<comment type="caution">
    <text evidence="2">The sequence shown here is derived from an EMBL/GenBank/DDBJ whole genome shotgun (WGS) entry which is preliminary data.</text>
</comment>
<feature type="compositionally biased region" description="Polar residues" evidence="1">
    <location>
        <begin position="27"/>
        <end position="40"/>
    </location>
</feature>
<protein>
    <submittedName>
        <fullName evidence="2">347_t:CDS:1</fullName>
    </submittedName>
</protein>
<proteinExistence type="predicted"/>
<gene>
    <name evidence="2" type="ORF">FMOSSE_LOCUS2179</name>
</gene>
<evidence type="ECO:0000313" key="3">
    <source>
        <dbReference type="Proteomes" id="UP000789375"/>
    </source>
</evidence>